<evidence type="ECO:0000313" key="2">
    <source>
        <dbReference type="WBParaSite" id="JU765_v2.g9618.t1"/>
    </source>
</evidence>
<evidence type="ECO:0000313" key="1">
    <source>
        <dbReference type="Proteomes" id="UP000887576"/>
    </source>
</evidence>
<sequence length="84" mass="8824">MPFSFRNAFHVAFDTAGTALLVTSPVPPLAIITSAVIAPVAFVAGGLASQEKVNSYTKTIESIVADAGDGMMENAFDNHHEDDD</sequence>
<name>A0AC34RTI6_9BILA</name>
<dbReference type="Proteomes" id="UP000887576">
    <property type="component" value="Unplaced"/>
</dbReference>
<proteinExistence type="predicted"/>
<dbReference type="WBParaSite" id="JU765_v2.g9618.t1">
    <property type="protein sequence ID" value="JU765_v2.g9618.t1"/>
    <property type="gene ID" value="JU765_v2.g9618"/>
</dbReference>
<reference evidence="2" key="1">
    <citation type="submission" date="2022-11" db="UniProtKB">
        <authorList>
            <consortium name="WormBaseParasite"/>
        </authorList>
    </citation>
    <scope>IDENTIFICATION</scope>
</reference>
<organism evidence="1 2">
    <name type="scientific">Panagrolaimus sp. JU765</name>
    <dbReference type="NCBI Taxonomy" id="591449"/>
    <lineage>
        <taxon>Eukaryota</taxon>
        <taxon>Metazoa</taxon>
        <taxon>Ecdysozoa</taxon>
        <taxon>Nematoda</taxon>
        <taxon>Chromadorea</taxon>
        <taxon>Rhabditida</taxon>
        <taxon>Tylenchina</taxon>
        <taxon>Panagrolaimomorpha</taxon>
        <taxon>Panagrolaimoidea</taxon>
        <taxon>Panagrolaimidae</taxon>
        <taxon>Panagrolaimus</taxon>
    </lineage>
</organism>
<accession>A0AC34RTI6</accession>
<protein>
    <submittedName>
        <fullName evidence="2">Uncharacterized protein</fullName>
    </submittedName>
</protein>